<dbReference type="RefSeq" id="WP_068361014.1">
    <property type="nucleotide sequence ID" value="NZ_CP019337.1"/>
</dbReference>
<evidence type="ECO:0000313" key="2">
    <source>
        <dbReference type="Proteomes" id="UP000092612"/>
    </source>
</evidence>
<keyword evidence="2" id="KW-1185">Reference proteome</keyword>
<evidence type="ECO:0000313" key="1">
    <source>
        <dbReference type="EMBL" id="OBY64755.1"/>
    </source>
</evidence>
<dbReference type="KEGG" id="prn:BW723_05660"/>
<organism evidence="1 2">
    <name type="scientific">Polaribacter reichenbachii</name>
    <dbReference type="NCBI Taxonomy" id="996801"/>
    <lineage>
        <taxon>Bacteria</taxon>
        <taxon>Pseudomonadati</taxon>
        <taxon>Bacteroidota</taxon>
        <taxon>Flavobacteriia</taxon>
        <taxon>Flavobacteriales</taxon>
        <taxon>Flavobacteriaceae</taxon>
    </lineage>
</organism>
<gene>
    <name evidence="1" type="ORF">LPB301_10050</name>
</gene>
<comment type="caution">
    <text evidence="1">The sequence shown here is derived from an EMBL/GenBank/DDBJ whole genome shotgun (WGS) entry which is preliminary data.</text>
</comment>
<dbReference type="AlphaFoldDB" id="A0A1B8TZ07"/>
<sequence length="239" mass="27722">MGKSIIIILFLLLFKFSFSQNGSGIIKYDVSLNFTLQDIEKEEKKQNKRLTTMRELISNARSCEVVLTYSSTYASSSITKRMKIREQNNKLDIIYSRAGREKKFFTELITKSSIIQECKLLEKCFLIEQPILKWDLTQETKLVGGYICYKAINISSKNKKKKPVAWYMPQIPASFGPKHYFGLPGLILELEETAVVFKVKEIILNPKEEVKIIVKEGTKISQEDYNKKLKKAFTQFYEN</sequence>
<name>A0A1B8TZ07_9FLAO</name>
<dbReference type="EMBL" id="LSFL01000034">
    <property type="protein sequence ID" value="OBY64755.1"/>
    <property type="molecule type" value="Genomic_DNA"/>
</dbReference>
<dbReference type="NCBIfam" id="TIGR01200">
    <property type="entry name" value="GLPGLI"/>
    <property type="match status" value="1"/>
</dbReference>
<protein>
    <recommendedName>
        <fullName evidence="3">GLPGLI family protein</fullName>
    </recommendedName>
</protein>
<reference evidence="2" key="1">
    <citation type="submission" date="2016-02" db="EMBL/GenBank/DDBJ databases">
        <title>Paenibacillus sp. LPB0068, isolated from Crassostrea gigas.</title>
        <authorList>
            <person name="Shin S.-K."/>
            <person name="Yi H."/>
        </authorList>
    </citation>
    <scope>NUCLEOTIDE SEQUENCE [LARGE SCALE GENOMIC DNA]</scope>
    <source>
        <strain evidence="2">KCTC 23969</strain>
    </source>
</reference>
<proteinExistence type="predicted"/>
<dbReference type="InterPro" id="IPR005901">
    <property type="entry name" value="GLPGLI"/>
</dbReference>
<accession>A0A1B8TZ07</accession>
<evidence type="ECO:0008006" key="3">
    <source>
        <dbReference type="Google" id="ProtNLM"/>
    </source>
</evidence>
<dbReference type="STRING" id="996801.BW723_05660"/>
<dbReference type="Proteomes" id="UP000092612">
    <property type="component" value="Unassembled WGS sequence"/>
</dbReference>
<dbReference type="OrthoDB" id="713598at2"/>
<dbReference type="Pfam" id="PF09697">
    <property type="entry name" value="Porph_ging"/>
    <property type="match status" value="1"/>
</dbReference>